<accession>A0AAJ7U378</accession>
<feature type="disulfide bond" evidence="18">
    <location>
        <begin position="184"/>
        <end position="193"/>
    </location>
</feature>
<feature type="domain" description="EGF-like" evidence="23">
    <location>
        <begin position="669"/>
        <end position="705"/>
    </location>
</feature>
<keyword evidence="13" id="KW-0306">Gastrulation</keyword>
<evidence type="ECO:0000256" key="12">
    <source>
        <dbReference type="ARBA" id="ARBA00023180"/>
    </source>
</evidence>
<dbReference type="PROSITE" id="PS50026">
    <property type="entry name" value="EGF_3"/>
    <property type="match status" value="17"/>
</dbReference>
<dbReference type="Pfam" id="PF12661">
    <property type="entry name" value="hEGF"/>
    <property type="match status" value="2"/>
</dbReference>
<keyword evidence="10 20" id="KW-0472">Membrane</keyword>
<dbReference type="InterPro" id="IPR018097">
    <property type="entry name" value="EGF_Ca-bd_CS"/>
</dbReference>
<feature type="compositionally biased region" description="Low complexity" evidence="19">
    <location>
        <begin position="793"/>
        <end position="806"/>
    </location>
</feature>
<dbReference type="Pfam" id="PF02210">
    <property type="entry name" value="Laminin_G_2"/>
    <property type="match status" value="3"/>
</dbReference>
<feature type="domain" description="EGF-like" evidence="23">
    <location>
        <begin position="273"/>
        <end position="329"/>
    </location>
</feature>
<evidence type="ECO:0000256" key="19">
    <source>
        <dbReference type="SAM" id="MobiDB-lite"/>
    </source>
</evidence>
<feature type="domain" description="EGF-like" evidence="23">
    <location>
        <begin position="1358"/>
        <end position="1394"/>
    </location>
</feature>
<dbReference type="PRINTS" id="PR00010">
    <property type="entry name" value="EGFBLOOD"/>
</dbReference>
<dbReference type="GO" id="GO:0032991">
    <property type="term" value="C:protein-containing complex"/>
    <property type="evidence" value="ECO:0007669"/>
    <property type="project" value="UniProtKB-ARBA"/>
</dbReference>
<dbReference type="Gene3D" id="2.60.120.200">
    <property type="match status" value="3"/>
</dbReference>
<evidence type="ECO:0000256" key="4">
    <source>
        <dbReference type="ARBA" id="ARBA00022536"/>
    </source>
</evidence>
<dbReference type="FunFam" id="2.10.25.10:FF:000109">
    <property type="entry name" value="Notch homolog 4, [Drosophila]"/>
    <property type="match status" value="1"/>
</dbReference>
<dbReference type="InterPro" id="IPR013320">
    <property type="entry name" value="ConA-like_dom_sf"/>
</dbReference>
<feature type="disulfide bond" evidence="18">
    <location>
        <begin position="1346"/>
        <end position="1355"/>
    </location>
</feature>
<dbReference type="SUPFAM" id="SSF57184">
    <property type="entry name" value="Growth factor receptor domain"/>
    <property type="match status" value="1"/>
</dbReference>
<organism evidence="24 25">
    <name type="scientific">Petromyzon marinus</name>
    <name type="common">Sea lamprey</name>
    <dbReference type="NCBI Taxonomy" id="7757"/>
    <lineage>
        <taxon>Eukaryota</taxon>
        <taxon>Metazoa</taxon>
        <taxon>Chordata</taxon>
        <taxon>Craniata</taxon>
        <taxon>Vertebrata</taxon>
        <taxon>Cyclostomata</taxon>
        <taxon>Hyperoartia</taxon>
        <taxon>Petromyzontiformes</taxon>
        <taxon>Petromyzontidae</taxon>
        <taxon>Petromyzon</taxon>
    </lineage>
</organism>
<evidence type="ECO:0000313" key="24">
    <source>
        <dbReference type="Proteomes" id="UP001318040"/>
    </source>
</evidence>
<dbReference type="PROSITE" id="PS50025">
    <property type="entry name" value="LAM_G_DOMAIN"/>
    <property type="match status" value="3"/>
</dbReference>
<keyword evidence="4 18" id="KW-0245">EGF-like domain</keyword>
<comment type="caution">
    <text evidence="18">Lacks conserved residue(s) required for the propagation of feature annotation.</text>
</comment>
<keyword evidence="11 18" id="KW-1015">Disulfide bond</keyword>
<dbReference type="PROSITE" id="PS01187">
    <property type="entry name" value="EGF_CA"/>
    <property type="match status" value="5"/>
</dbReference>
<dbReference type="GO" id="GO:0007369">
    <property type="term" value="P:gastrulation"/>
    <property type="evidence" value="ECO:0007669"/>
    <property type="project" value="UniProtKB-KW"/>
</dbReference>
<feature type="domain" description="EGF-like" evidence="23">
    <location>
        <begin position="196"/>
        <end position="233"/>
    </location>
</feature>
<dbReference type="PANTHER" id="PTHR12916">
    <property type="entry name" value="CYTOCHROME C OXIDASE POLYPEPTIDE VIC-2"/>
    <property type="match status" value="1"/>
</dbReference>
<feature type="domain" description="EGF-like" evidence="23">
    <location>
        <begin position="1319"/>
        <end position="1356"/>
    </location>
</feature>
<feature type="disulfide bond" evidence="18">
    <location>
        <begin position="1305"/>
        <end position="1314"/>
    </location>
</feature>
<name>A0AAJ7U378_PETMA</name>
<evidence type="ECO:0000256" key="7">
    <source>
        <dbReference type="ARBA" id="ARBA00022737"/>
    </source>
</evidence>
<dbReference type="FunFam" id="2.10.25.10:FF:000327">
    <property type="entry name" value="neurogenic locus notch homolog protein 4"/>
    <property type="match status" value="1"/>
</dbReference>
<evidence type="ECO:0000256" key="13">
    <source>
        <dbReference type="ARBA" id="ARBA00023218"/>
    </source>
</evidence>
<feature type="domain" description="EGF-like" evidence="23">
    <location>
        <begin position="235"/>
        <end position="271"/>
    </location>
</feature>
<evidence type="ECO:0000259" key="22">
    <source>
        <dbReference type="PROSITE" id="PS50025"/>
    </source>
</evidence>
<dbReference type="SMART" id="SM00179">
    <property type="entry name" value="EGF_CA"/>
    <property type="match status" value="16"/>
</dbReference>
<dbReference type="GO" id="GO:0005112">
    <property type="term" value="F:Notch binding"/>
    <property type="evidence" value="ECO:0007669"/>
    <property type="project" value="TreeGrafter"/>
</dbReference>
<keyword evidence="13" id="KW-0217">Developmental protein</keyword>
<dbReference type="CDD" id="cd00054">
    <property type="entry name" value="EGF_CA"/>
    <property type="match status" value="15"/>
</dbReference>
<feature type="disulfide bond" evidence="18">
    <location>
        <begin position="1226"/>
        <end position="1235"/>
    </location>
</feature>
<keyword evidence="24" id="KW-1185">Reference proteome</keyword>
<feature type="chain" id="PRO_5042579116" description="Protein crumbs homolog 2" evidence="21">
    <location>
        <begin position="38"/>
        <end position="1472"/>
    </location>
</feature>
<dbReference type="GO" id="GO:0016324">
    <property type="term" value="C:apical plasma membrane"/>
    <property type="evidence" value="ECO:0007669"/>
    <property type="project" value="UniProtKB-SubCell"/>
</dbReference>
<dbReference type="GO" id="GO:0007163">
    <property type="term" value="P:establishment or maintenance of cell polarity"/>
    <property type="evidence" value="ECO:0007669"/>
    <property type="project" value="UniProtKB-ARBA"/>
</dbReference>
<feature type="disulfide bond" evidence="18">
    <location>
        <begin position="464"/>
        <end position="473"/>
    </location>
</feature>
<dbReference type="FunFam" id="2.10.25.10:FF:000282">
    <property type="entry name" value="Crumbs cell polarity complex component 2"/>
    <property type="match status" value="1"/>
</dbReference>
<keyword evidence="9 20" id="KW-1133">Transmembrane helix</keyword>
<evidence type="ECO:0000256" key="3">
    <source>
        <dbReference type="ARBA" id="ARBA00022475"/>
    </source>
</evidence>
<feature type="transmembrane region" description="Helical" evidence="20">
    <location>
        <begin position="1406"/>
        <end position="1432"/>
    </location>
</feature>
<feature type="disulfide bond" evidence="18">
    <location>
        <begin position="146"/>
        <end position="155"/>
    </location>
</feature>
<dbReference type="Proteomes" id="UP001318040">
    <property type="component" value="Chromosome 50"/>
</dbReference>
<dbReference type="GO" id="GO:0007219">
    <property type="term" value="P:Notch signaling pathway"/>
    <property type="evidence" value="ECO:0007669"/>
    <property type="project" value="TreeGrafter"/>
</dbReference>
<dbReference type="GO" id="GO:0042995">
    <property type="term" value="C:cell projection"/>
    <property type="evidence" value="ECO:0007669"/>
    <property type="project" value="UniProtKB-SubCell"/>
</dbReference>
<dbReference type="GO" id="GO:0005509">
    <property type="term" value="F:calcium ion binding"/>
    <property type="evidence" value="ECO:0007669"/>
    <property type="project" value="InterPro"/>
</dbReference>
<feature type="region of interest" description="Disordered" evidence="19">
    <location>
        <begin position="1128"/>
        <end position="1170"/>
    </location>
</feature>
<keyword evidence="8" id="KW-0106">Calcium</keyword>
<feature type="domain" description="EGF-like" evidence="23">
    <location>
        <begin position="918"/>
        <end position="954"/>
    </location>
</feature>
<keyword evidence="6 21" id="KW-0732">Signal</keyword>
<dbReference type="InterPro" id="IPR013032">
    <property type="entry name" value="EGF-like_CS"/>
</dbReference>
<keyword evidence="7" id="KW-0677">Repeat</keyword>
<keyword evidence="14" id="KW-0966">Cell projection</keyword>
<protein>
    <recommendedName>
        <fullName evidence="16">Protein crumbs homolog 2</fullName>
    </recommendedName>
    <alternativeName>
        <fullName evidence="17">Crumbs-like protein 2</fullName>
    </alternativeName>
</protein>
<dbReference type="InterPro" id="IPR001791">
    <property type="entry name" value="Laminin_G"/>
</dbReference>
<dbReference type="Pfam" id="PF00008">
    <property type="entry name" value="EGF"/>
    <property type="match status" value="12"/>
</dbReference>
<comment type="subcellular location">
    <subcellularLocation>
        <location evidence="1">Apical cell membrane</location>
        <topology evidence="1">Single-pass type I membrane protein</topology>
    </subcellularLocation>
    <subcellularLocation>
        <location evidence="2">Cell projection</location>
    </subcellularLocation>
</comment>
<dbReference type="SUPFAM" id="SSF49899">
    <property type="entry name" value="Concanavalin A-like lectins/glucanases"/>
    <property type="match status" value="3"/>
</dbReference>
<dbReference type="PROSITE" id="PS01186">
    <property type="entry name" value="EGF_2"/>
    <property type="match status" value="10"/>
</dbReference>
<dbReference type="PROSITE" id="PS00022">
    <property type="entry name" value="EGF_1"/>
    <property type="match status" value="15"/>
</dbReference>
<dbReference type="FunFam" id="2.10.25.10:FF:000123">
    <property type="entry name" value="Crumbs homolog 1 (Drosophila)"/>
    <property type="match status" value="2"/>
</dbReference>
<feature type="region of interest" description="Disordered" evidence="19">
    <location>
        <begin position="790"/>
        <end position="812"/>
    </location>
</feature>
<dbReference type="Gene3D" id="2.10.25.10">
    <property type="entry name" value="Laminin"/>
    <property type="match status" value="17"/>
</dbReference>
<dbReference type="SMART" id="SM00181">
    <property type="entry name" value="EGF"/>
    <property type="match status" value="17"/>
</dbReference>
<dbReference type="FunFam" id="2.10.25.10:FF:000122">
    <property type="entry name" value="Protein crumbs homolog 2"/>
    <property type="match status" value="2"/>
</dbReference>
<evidence type="ECO:0000256" key="6">
    <source>
        <dbReference type="ARBA" id="ARBA00022729"/>
    </source>
</evidence>
<dbReference type="GO" id="GO:0050877">
    <property type="term" value="P:nervous system process"/>
    <property type="evidence" value="ECO:0007669"/>
    <property type="project" value="UniProtKB-ARBA"/>
</dbReference>
<feature type="domain" description="EGF-like" evidence="23">
    <location>
        <begin position="43"/>
        <end position="80"/>
    </location>
</feature>
<feature type="signal peptide" evidence="21">
    <location>
        <begin position="1"/>
        <end position="37"/>
    </location>
</feature>
<evidence type="ECO:0000259" key="23">
    <source>
        <dbReference type="PROSITE" id="PS50026"/>
    </source>
</evidence>
<feature type="domain" description="EGF-like" evidence="23">
    <location>
        <begin position="1276"/>
        <end position="1315"/>
    </location>
</feature>
<evidence type="ECO:0000256" key="2">
    <source>
        <dbReference type="ARBA" id="ARBA00004316"/>
    </source>
</evidence>
<sequence length="1472" mass="153362">MDLCRPIQAKVSLSGAASFLLPLLFLLLSFTIQSATGQTAGDGADTCASGPCLHGGTCLPAADGGFSCRCAPGYSGDNCEASVGGCASGPCLNDAVCVDEPGGYKCYCVPGFQGRHCEIDINECASEPCLHGGTCTNGRDRYSCACPDGFAGERCQLDTNECASQPCHNGATCVDLDGKFECVCPRGYTGAVCETEVDECESGPCQNGGVCIDLVDSYTCDCLETGYEGKDCELEILECASNPCRHNSTCIEGILNFTCICWPGFAGDACEEDVNECGDEPCMNGGQCIELSKPDFYGKLSELPGTFHYANASGFTCRCLPGTTGENCSVNLDECESQPCLNGGSCIDNIGSFSCECAPGFTGSLCREDVDECLSGPCLNGGTCVDETNGFRCLCPDAVHFDSYSGSDPDAGRWTTTPAPGLAFAGTLCETPLTGCLDGGQACRNGATCVPTLGGGVHGHVCLCGHGFTGDDCALPTTFGFDGSGFVTLSIPPADDIEALNFTSDDAVASAVNLSLRFRTTLPDMMIAHLGNSGSLLLVELREGSAHASLLSWGIVTASLHVEEAVADGTWWRLWVSADDHFSVSVEGQGCPPGRCVQRRPIEPGTADAASLLSDVHIGGLARGEATPAGSAPPNFTGCMQDVRLNSRLLVPGRMPAGSAVATAEDCPEARQCSPDPCGGRGECRDLWTHFACDCRPPYAGPTCSEEYAMATFSHEGVSSYAQFELNNLVGGDADASSSAASSSSVVISAFVRTRRPDGLLLALRNSSSALSASVWLEAGLVSVRTDGRRKLSTTATTSTSTTASSGAMPDLGDGERRLVEVRVSPLGRTTIAISGETVAVGDLTPVSLSAGDRVFVGGLPADAAFPGAPGQFKGCLQDVRVNGLALEFFPLEVEGREARSASRGNATLHNVEPGCGSDDTCRASPCMHGGTCTVTWNDFTCECPHDYAGKTCERQLWCALWPCPASSLCHDVHNGFECVSNVTFGAATAVELSYKSDGGSSNGPLHDLTNVTLHVRTRGANAALLQASSPPDAMRLHIAGSVPRFWLRSGDRVAETVGAAAVTDGHWHSIVLSMSDPGARFSRWIMTVDKAPPPPASDGGGEGGSVAISRSAAGSLNFLRRDGAAVRVGGGPARAERRRRRRRGAGRPLPGLRGARGDRRAAPPVSPRLGAAAAAAAARAVRAGHRDGRARPPARGCVGEDVCAAAPCAHGATCVDTFDSFRCECAPGRRGDACEAEVDECASRPCANGATCRDLPGAYACECLPAYEGENCERERDECREGGARLCVNGATCVDGIGAFVCACPLGFTGTYCEWRFPPVMCGPNVTCENGANCTNTEMGGKCNCLPGFRGYSCEEDIDECASGPCENGGHCIDHAGTFECICHADFAGVRCEVDLQKTQNSTSVVAIVVPVVVGGLALLVALPIAIYCFIKVRNKRRDEGTYNPNMQEKSSVSQTGPPGGLQRPPEERLI</sequence>
<keyword evidence="12" id="KW-0325">Glycoprotein</keyword>
<dbReference type="FunFam" id="2.10.25.10:FF:000208">
    <property type="entry name" value="Crumbs 2, cell polarity complex component"/>
    <property type="match status" value="1"/>
</dbReference>
<dbReference type="FunFam" id="2.10.25.10:FF:000472">
    <property type="entry name" value="Uncharacterized protein, isoform A"/>
    <property type="match status" value="1"/>
</dbReference>
<feature type="domain" description="EGF-like" evidence="23">
    <location>
        <begin position="82"/>
        <end position="118"/>
    </location>
</feature>
<feature type="disulfide bond" evidence="18">
    <location>
        <begin position="261"/>
        <end position="270"/>
    </location>
</feature>
<evidence type="ECO:0000256" key="14">
    <source>
        <dbReference type="ARBA" id="ARBA00023273"/>
    </source>
</evidence>
<feature type="domain" description="Laminin G" evidence="22">
    <location>
        <begin position="711"/>
        <end position="916"/>
    </location>
</feature>
<keyword evidence="3" id="KW-1003">Cell membrane</keyword>
<dbReference type="FunFam" id="2.10.25.10:FF:000434">
    <property type="entry name" value="Predicted protein"/>
    <property type="match status" value="1"/>
</dbReference>
<feature type="disulfide bond" evidence="18">
    <location>
        <begin position="319"/>
        <end position="328"/>
    </location>
</feature>
<evidence type="ECO:0000256" key="17">
    <source>
        <dbReference type="ARBA" id="ARBA00080891"/>
    </source>
</evidence>
<feature type="domain" description="Laminin G" evidence="22">
    <location>
        <begin position="982"/>
        <end position="1198"/>
    </location>
</feature>
<dbReference type="InterPro" id="IPR001881">
    <property type="entry name" value="EGF-like_Ca-bd_dom"/>
</dbReference>
<dbReference type="GO" id="GO:0048732">
    <property type="term" value="P:gland development"/>
    <property type="evidence" value="ECO:0007669"/>
    <property type="project" value="UniProtKB-ARBA"/>
</dbReference>
<dbReference type="SMART" id="SM00282">
    <property type="entry name" value="LamG"/>
    <property type="match status" value="3"/>
</dbReference>
<feature type="disulfide bond" evidence="18">
    <location>
        <begin position="357"/>
        <end position="366"/>
    </location>
</feature>
<evidence type="ECO:0000256" key="1">
    <source>
        <dbReference type="ARBA" id="ARBA00004247"/>
    </source>
</evidence>
<feature type="domain" description="EGF-like" evidence="23">
    <location>
        <begin position="432"/>
        <end position="474"/>
    </location>
</feature>
<proteinExistence type="inferred from homology"/>
<dbReference type="InterPro" id="IPR000152">
    <property type="entry name" value="EGF-type_Asp/Asn_hydroxyl_site"/>
</dbReference>
<feature type="disulfide bond" evidence="18">
    <location>
        <begin position="1264"/>
        <end position="1273"/>
    </location>
</feature>
<dbReference type="InterPro" id="IPR009030">
    <property type="entry name" value="Growth_fac_rcpt_cys_sf"/>
</dbReference>
<dbReference type="FunFam" id="2.10.25.10:FF:000391">
    <property type="entry name" value="Weary, isoform C"/>
    <property type="match status" value="1"/>
</dbReference>
<dbReference type="InterPro" id="IPR000742">
    <property type="entry name" value="EGF"/>
</dbReference>
<evidence type="ECO:0000256" key="21">
    <source>
        <dbReference type="SAM" id="SignalP"/>
    </source>
</evidence>
<dbReference type="GO" id="GO:0005911">
    <property type="term" value="C:cell-cell junction"/>
    <property type="evidence" value="ECO:0007669"/>
    <property type="project" value="UniProtKB-ARBA"/>
</dbReference>
<feature type="domain" description="EGF-like" evidence="23">
    <location>
        <begin position="331"/>
        <end position="367"/>
    </location>
</feature>
<keyword evidence="5 20" id="KW-0812">Transmembrane</keyword>
<feature type="disulfide bond" evidence="18">
    <location>
        <begin position="1384"/>
        <end position="1393"/>
    </location>
</feature>
<feature type="domain" description="EGF-like" evidence="23">
    <location>
        <begin position="369"/>
        <end position="410"/>
    </location>
</feature>
<dbReference type="PROSITE" id="PS00010">
    <property type="entry name" value="ASX_HYDROXYL"/>
    <property type="match status" value="11"/>
</dbReference>
<dbReference type="SUPFAM" id="SSF57196">
    <property type="entry name" value="EGF/Laminin"/>
    <property type="match status" value="10"/>
</dbReference>
<evidence type="ECO:0000256" key="9">
    <source>
        <dbReference type="ARBA" id="ARBA00022989"/>
    </source>
</evidence>
<feature type="domain" description="EGF-like" evidence="23">
    <location>
        <begin position="1200"/>
        <end position="1236"/>
    </location>
</feature>
<evidence type="ECO:0000256" key="5">
    <source>
        <dbReference type="ARBA" id="ARBA00022692"/>
    </source>
</evidence>
<dbReference type="PANTHER" id="PTHR12916:SF4">
    <property type="entry name" value="UNINFLATABLE, ISOFORM C"/>
    <property type="match status" value="1"/>
</dbReference>
<dbReference type="KEGG" id="pmrn:116953178"/>
<evidence type="ECO:0000256" key="15">
    <source>
        <dbReference type="ARBA" id="ARBA00060989"/>
    </source>
</evidence>
<feature type="compositionally biased region" description="Polar residues" evidence="19">
    <location>
        <begin position="1444"/>
        <end position="1458"/>
    </location>
</feature>
<feature type="disulfide bond" evidence="18">
    <location>
        <begin position="944"/>
        <end position="953"/>
    </location>
</feature>
<dbReference type="FunFam" id="2.10.25.10:FF:000095">
    <property type="entry name" value="Notch, isoform B"/>
    <property type="match status" value="1"/>
</dbReference>
<gene>
    <name evidence="25" type="primary">LOC116953178</name>
</gene>
<feature type="domain" description="Laminin G" evidence="22">
    <location>
        <begin position="478"/>
        <end position="667"/>
    </location>
</feature>
<feature type="disulfide bond" evidence="18">
    <location>
        <begin position="108"/>
        <end position="117"/>
    </location>
</feature>
<feature type="compositionally biased region" description="Basic residues" evidence="19">
    <location>
        <begin position="1137"/>
        <end position="1146"/>
    </location>
</feature>
<dbReference type="RefSeq" id="XP_032829003.1">
    <property type="nucleotide sequence ID" value="XM_032973112.1"/>
</dbReference>
<reference evidence="25" key="1">
    <citation type="submission" date="2025-08" db="UniProtKB">
        <authorList>
            <consortium name="RefSeq"/>
        </authorList>
    </citation>
    <scope>IDENTIFICATION</scope>
    <source>
        <tissue evidence="25">Sperm</tissue>
    </source>
</reference>
<evidence type="ECO:0000256" key="16">
    <source>
        <dbReference type="ARBA" id="ARBA00072415"/>
    </source>
</evidence>
<feature type="disulfide bond" evidence="18">
    <location>
        <begin position="70"/>
        <end position="79"/>
    </location>
</feature>
<evidence type="ECO:0000256" key="18">
    <source>
        <dbReference type="PROSITE-ProRule" id="PRU00076"/>
    </source>
</evidence>
<comment type="similarity">
    <text evidence="15">Belongs to the Crumbs protein family.</text>
</comment>
<dbReference type="CDD" id="cd00110">
    <property type="entry name" value="LamG"/>
    <property type="match status" value="2"/>
</dbReference>
<feature type="domain" description="EGF-like" evidence="23">
    <location>
        <begin position="1238"/>
        <end position="1274"/>
    </location>
</feature>
<feature type="region of interest" description="Disordered" evidence="19">
    <location>
        <begin position="1441"/>
        <end position="1472"/>
    </location>
</feature>
<evidence type="ECO:0000256" key="20">
    <source>
        <dbReference type="SAM" id="Phobius"/>
    </source>
</evidence>
<evidence type="ECO:0000256" key="11">
    <source>
        <dbReference type="ARBA" id="ARBA00023157"/>
    </source>
</evidence>
<evidence type="ECO:0000313" key="25">
    <source>
        <dbReference type="RefSeq" id="XP_032829003.1"/>
    </source>
</evidence>
<dbReference type="FunFam" id="2.10.25.10:FF:000039">
    <property type="entry name" value="Crumbs cell polarity complex component 1"/>
    <property type="match status" value="1"/>
</dbReference>
<feature type="domain" description="EGF-like" evidence="23">
    <location>
        <begin position="158"/>
        <end position="194"/>
    </location>
</feature>
<evidence type="ECO:0000256" key="10">
    <source>
        <dbReference type="ARBA" id="ARBA00023136"/>
    </source>
</evidence>
<evidence type="ECO:0000256" key="8">
    <source>
        <dbReference type="ARBA" id="ARBA00022837"/>
    </source>
</evidence>
<feature type="domain" description="EGF-like" evidence="23">
    <location>
        <begin position="120"/>
        <end position="156"/>
    </location>
</feature>
<feature type="disulfide bond" evidence="18">
    <location>
        <begin position="695"/>
        <end position="704"/>
    </location>
</feature>